<sequence>MTKAITKATPDTSTTISAVTPAAGSVSGANTVTITGNNLSDVTTVKIGDQQATVQKATDSKVVAVVPAAPDFKAGAVDVSVTAENGKQAATSDDAFSYTVATPVDRQLSYALTYWKNYNSAEWGDLNSVGGDCANFVSQTLIARGWTQNADWYNKGAAADWAPAWGYVPSMDAYFRAHPELGLTEYPLDQRDKIKVGDIVMFDWNDNDSLDHVQIVSAVEKVGGQIKIKMVGHNEDSDYRDLDETITTDHPGAIGHFWSFSK</sequence>
<keyword evidence="3" id="KW-1185">Reference proteome</keyword>
<evidence type="ECO:0000313" key="2">
    <source>
        <dbReference type="EMBL" id="GLJ76101.1"/>
    </source>
</evidence>
<proteinExistence type="predicted"/>
<dbReference type="InterPro" id="IPR002909">
    <property type="entry name" value="IPT_dom"/>
</dbReference>
<reference evidence="2" key="2">
    <citation type="submission" date="2023-01" db="EMBL/GenBank/DDBJ databases">
        <authorList>
            <person name="Sun Q."/>
            <person name="Evtushenko L."/>
        </authorList>
    </citation>
    <scope>NUCLEOTIDE SEQUENCE</scope>
    <source>
        <strain evidence="2">VKM Ac-1401</strain>
    </source>
</reference>
<dbReference type="InterPro" id="IPR013783">
    <property type="entry name" value="Ig-like_fold"/>
</dbReference>
<accession>A0A9W6H8Z5</accession>
<dbReference type="PANTHER" id="PTHR40032">
    <property type="entry name" value="EXPORTED PROTEIN-RELATED"/>
    <property type="match status" value="1"/>
</dbReference>
<dbReference type="Gene3D" id="2.60.40.10">
    <property type="entry name" value="Immunoglobulins"/>
    <property type="match status" value="1"/>
</dbReference>
<evidence type="ECO:0000259" key="1">
    <source>
        <dbReference type="SMART" id="SM00429"/>
    </source>
</evidence>
<dbReference type="InterPro" id="IPR038765">
    <property type="entry name" value="Papain-like_cys_pep_sf"/>
</dbReference>
<dbReference type="SUPFAM" id="SSF81296">
    <property type="entry name" value="E set domains"/>
    <property type="match status" value="1"/>
</dbReference>
<evidence type="ECO:0000313" key="3">
    <source>
        <dbReference type="Proteomes" id="UP001142372"/>
    </source>
</evidence>
<comment type="caution">
    <text evidence="2">The sequence shown here is derived from an EMBL/GenBank/DDBJ whole genome shotgun (WGS) entry which is preliminary data.</text>
</comment>
<name>A0A9W6H8Z5_9MICO</name>
<dbReference type="Proteomes" id="UP001142372">
    <property type="component" value="Unassembled WGS sequence"/>
</dbReference>
<dbReference type="CDD" id="cd00603">
    <property type="entry name" value="IPT_PCSR"/>
    <property type="match status" value="1"/>
</dbReference>
<reference evidence="2" key="1">
    <citation type="journal article" date="2014" name="Int. J. Syst. Evol. Microbiol.">
        <title>Complete genome sequence of Corynebacterium casei LMG S-19264T (=DSM 44701T), isolated from a smear-ripened cheese.</title>
        <authorList>
            <consortium name="US DOE Joint Genome Institute (JGI-PGF)"/>
            <person name="Walter F."/>
            <person name="Albersmeier A."/>
            <person name="Kalinowski J."/>
            <person name="Ruckert C."/>
        </authorList>
    </citation>
    <scope>NUCLEOTIDE SEQUENCE</scope>
    <source>
        <strain evidence="2">VKM Ac-1401</strain>
    </source>
</reference>
<protein>
    <recommendedName>
        <fullName evidence="1">IPT/TIG domain-containing protein</fullName>
    </recommendedName>
</protein>
<organism evidence="2 3">
    <name type="scientific">Leifsonia poae</name>
    <dbReference type="NCBI Taxonomy" id="110933"/>
    <lineage>
        <taxon>Bacteria</taxon>
        <taxon>Bacillati</taxon>
        <taxon>Actinomycetota</taxon>
        <taxon>Actinomycetes</taxon>
        <taxon>Micrococcales</taxon>
        <taxon>Microbacteriaceae</taxon>
        <taxon>Leifsonia</taxon>
    </lineage>
</organism>
<dbReference type="Pfam" id="PF12671">
    <property type="entry name" value="Amidase_6"/>
    <property type="match status" value="1"/>
</dbReference>
<dbReference type="RefSeq" id="WP_271176768.1">
    <property type="nucleotide sequence ID" value="NZ_BAAAJO010000005.1"/>
</dbReference>
<dbReference type="EMBL" id="BSEN01000006">
    <property type="protein sequence ID" value="GLJ76101.1"/>
    <property type="molecule type" value="Genomic_DNA"/>
</dbReference>
<dbReference type="AlphaFoldDB" id="A0A9W6H8Z5"/>
<dbReference type="PANTHER" id="PTHR40032:SF1">
    <property type="entry name" value="EXPORTED PROTEIN"/>
    <property type="match status" value="1"/>
</dbReference>
<dbReference type="SUPFAM" id="SSF54001">
    <property type="entry name" value="Cysteine proteinases"/>
    <property type="match status" value="1"/>
</dbReference>
<dbReference type="InterPro" id="IPR014756">
    <property type="entry name" value="Ig_E-set"/>
</dbReference>
<dbReference type="GO" id="GO:0005975">
    <property type="term" value="P:carbohydrate metabolic process"/>
    <property type="evidence" value="ECO:0007669"/>
    <property type="project" value="UniProtKB-ARBA"/>
</dbReference>
<feature type="domain" description="IPT/TIG" evidence="1">
    <location>
        <begin position="13"/>
        <end position="99"/>
    </location>
</feature>
<gene>
    <name evidence="2" type="ORF">GCM10017584_16750</name>
</gene>
<dbReference type="InterPro" id="IPR024301">
    <property type="entry name" value="Amidase_6"/>
</dbReference>
<dbReference type="Pfam" id="PF01833">
    <property type="entry name" value="TIG"/>
    <property type="match status" value="1"/>
</dbReference>
<dbReference type="SMART" id="SM00429">
    <property type="entry name" value="IPT"/>
    <property type="match status" value="1"/>
</dbReference>